<dbReference type="GeneID" id="301142241"/>
<name>A0ABU6NT49_9BACI</name>
<evidence type="ECO:0000313" key="1">
    <source>
        <dbReference type="EMBL" id="MED4400171.1"/>
    </source>
</evidence>
<sequence length="151" mass="17695">MFPWNNKIPFKGSNSADFFKNMNPSEVENYIQHVMKSVFGGDFSQNFPFQGDLMNSKQKNEPHEIFETSDFIYVKIPVKEELLSSVKIQHTANQLIIDNYPEEGKQKKIMLPSPVKRKGTRAKYKNKLLEIRFLRNEDHHLSEISIAQYDK</sequence>
<dbReference type="CDD" id="cd00298">
    <property type="entry name" value="ACD_sHsps_p23-like"/>
    <property type="match status" value="1"/>
</dbReference>
<protein>
    <submittedName>
        <fullName evidence="1">Hsp20/alpha crystallin family protein</fullName>
    </submittedName>
</protein>
<dbReference type="SUPFAM" id="SSF49764">
    <property type="entry name" value="HSP20-like chaperones"/>
    <property type="match status" value="1"/>
</dbReference>
<evidence type="ECO:0000313" key="2">
    <source>
        <dbReference type="Proteomes" id="UP001342826"/>
    </source>
</evidence>
<organism evidence="1 2">
    <name type="scientific">Metabacillus fastidiosus</name>
    <dbReference type="NCBI Taxonomy" id="1458"/>
    <lineage>
        <taxon>Bacteria</taxon>
        <taxon>Bacillati</taxon>
        <taxon>Bacillota</taxon>
        <taxon>Bacilli</taxon>
        <taxon>Bacillales</taxon>
        <taxon>Bacillaceae</taxon>
        <taxon>Metabacillus</taxon>
    </lineage>
</organism>
<reference evidence="1 2" key="1">
    <citation type="submission" date="2023-03" db="EMBL/GenBank/DDBJ databases">
        <title>Bacillus Genome Sequencing.</title>
        <authorList>
            <person name="Dunlap C."/>
        </authorList>
    </citation>
    <scope>NUCLEOTIDE SEQUENCE [LARGE SCALE GENOMIC DNA]</scope>
    <source>
        <strain evidence="1 2">NRS-1717</strain>
    </source>
</reference>
<dbReference type="EMBL" id="JARTFS010000001">
    <property type="protein sequence ID" value="MED4400171.1"/>
    <property type="molecule type" value="Genomic_DNA"/>
</dbReference>
<comment type="caution">
    <text evidence="1">The sequence shown here is derived from an EMBL/GenBank/DDBJ whole genome shotgun (WGS) entry which is preliminary data.</text>
</comment>
<keyword evidence="2" id="KW-1185">Reference proteome</keyword>
<dbReference type="Proteomes" id="UP001342826">
    <property type="component" value="Unassembled WGS sequence"/>
</dbReference>
<gene>
    <name evidence="1" type="ORF">P9271_02210</name>
</gene>
<dbReference type="InterPro" id="IPR008978">
    <property type="entry name" value="HSP20-like_chaperone"/>
</dbReference>
<accession>A0ABU6NT49</accession>
<dbReference type="RefSeq" id="WP_066232723.1">
    <property type="nucleotide sequence ID" value="NZ_JARTFQ010000005.1"/>
</dbReference>
<proteinExistence type="predicted"/>